<dbReference type="Gene3D" id="2.20.28.30">
    <property type="entry name" value="RNA polymerase ii, chain L"/>
    <property type="match status" value="1"/>
</dbReference>
<evidence type="ECO:0000313" key="1">
    <source>
        <dbReference type="Ensembl" id="ENSNNAP00000021695.1"/>
    </source>
</evidence>
<dbReference type="GeneTree" id="ENSGT00990000211929"/>
<dbReference type="SUPFAM" id="SSF63393">
    <property type="entry name" value="RNA polymerase subunits"/>
    <property type="match status" value="1"/>
</dbReference>
<accession>A0A8C6XYE3</accession>
<reference evidence="1" key="2">
    <citation type="submission" date="2025-09" db="UniProtKB">
        <authorList>
            <consortium name="Ensembl"/>
        </authorList>
    </citation>
    <scope>IDENTIFICATION</scope>
</reference>
<protein>
    <submittedName>
        <fullName evidence="1">Uncharacterized protein</fullName>
    </submittedName>
</protein>
<proteinExistence type="predicted"/>
<organism evidence="1 2">
    <name type="scientific">Naja naja</name>
    <name type="common">Indian cobra</name>
    <dbReference type="NCBI Taxonomy" id="35670"/>
    <lineage>
        <taxon>Eukaryota</taxon>
        <taxon>Metazoa</taxon>
        <taxon>Chordata</taxon>
        <taxon>Craniata</taxon>
        <taxon>Vertebrata</taxon>
        <taxon>Euteleostomi</taxon>
        <taxon>Lepidosauria</taxon>
        <taxon>Squamata</taxon>
        <taxon>Bifurcata</taxon>
        <taxon>Unidentata</taxon>
        <taxon>Episquamata</taxon>
        <taxon>Toxicofera</taxon>
        <taxon>Serpentes</taxon>
        <taxon>Colubroidea</taxon>
        <taxon>Elapidae</taxon>
        <taxon>Elapinae</taxon>
        <taxon>Naja</taxon>
    </lineage>
</organism>
<reference evidence="1" key="1">
    <citation type="submission" date="2025-08" db="UniProtKB">
        <authorList>
            <consortium name="Ensembl"/>
        </authorList>
    </citation>
    <scope>IDENTIFICATION</scope>
</reference>
<dbReference type="Proteomes" id="UP000694559">
    <property type="component" value="Unplaced"/>
</dbReference>
<dbReference type="OMA" id="YKIMYNK"/>
<evidence type="ECO:0000313" key="2">
    <source>
        <dbReference type="Proteomes" id="UP000694559"/>
    </source>
</evidence>
<dbReference type="Ensembl" id="ENSNNAT00000022747.1">
    <property type="protein sequence ID" value="ENSNNAP00000021695.1"/>
    <property type="gene ID" value="ENSNNAG00000014347.1"/>
</dbReference>
<dbReference type="AlphaFoldDB" id="A0A8C6XYE3"/>
<keyword evidence="2" id="KW-1185">Reference proteome</keyword>
<sequence>LRGSVDNNPPPKEPLVIIEIKGRMCTLTCRECGYKIMYNKRTKCLDVFVAL</sequence>
<dbReference type="InterPro" id="IPR029040">
    <property type="entry name" value="RPABC4/Spt4"/>
</dbReference>
<dbReference type="OrthoDB" id="5585087at2759"/>
<name>A0A8C6XYE3_NAJNA</name>